<evidence type="ECO:0000313" key="1">
    <source>
        <dbReference type="EMBL" id="RML92369.1"/>
    </source>
</evidence>
<feature type="non-terminal residue" evidence="1">
    <location>
        <position position="1"/>
    </location>
</feature>
<accession>A0A3M2ZVY3</accession>
<protein>
    <submittedName>
        <fullName evidence="1">Sensor histidine kinase/response regulator GacS</fullName>
    </submittedName>
</protein>
<dbReference type="AlphaFoldDB" id="A0A3M2ZVY3"/>
<sequence>RKDKVLLSRIATQTLEQPDVRAVSFLDVDRSPLAHAGPTMISPTPIGNSSQLLNSTGTDATRYLLPVFGNQRHLTSPIIPAEAD</sequence>
<dbReference type="Proteomes" id="UP000282378">
    <property type="component" value="Unassembled WGS sequence"/>
</dbReference>
<keyword evidence="1" id="KW-0808">Transferase</keyword>
<keyword evidence="1" id="KW-0418">Kinase</keyword>
<evidence type="ECO:0000313" key="2">
    <source>
        <dbReference type="Proteomes" id="UP000282378"/>
    </source>
</evidence>
<gene>
    <name evidence="1" type="ORF">APX70_07616</name>
</gene>
<organism evidence="1 2">
    <name type="scientific">Pseudomonas syringae pv. maculicola</name>
    <dbReference type="NCBI Taxonomy" id="59511"/>
    <lineage>
        <taxon>Bacteria</taxon>
        <taxon>Pseudomonadati</taxon>
        <taxon>Pseudomonadota</taxon>
        <taxon>Gammaproteobacteria</taxon>
        <taxon>Pseudomonadales</taxon>
        <taxon>Pseudomonadaceae</taxon>
        <taxon>Pseudomonas</taxon>
    </lineage>
</organism>
<feature type="non-terminal residue" evidence="1">
    <location>
        <position position="84"/>
    </location>
</feature>
<reference evidence="1 2" key="1">
    <citation type="submission" date="2018-08" db="EMBL/GenBank/DDBJ databases">
        <title>Recombination of ecologically and evolutionarily significant loci maintains genetic cohesion in the Pseudomonas syringae species complex.</title>
        <authorList>
            <person name="Dillon M."/>
            <person name="Thakur S."/>
            <person name="Almeida R.N.D."/>
            <person name="Weir B.S."/>
            <person name="Guttman D.S."/>
        </authorList>
    </citation>
    <scope>NUCLEOTIDE SEQUENCE [LARGE SCALE GENOMIC DNA]</scope>
    <source>
        <strain evidence="1 2">88_10</strain>
    </source>
</reference>
<proteinExistence type="predicted"/>
<dbReference type="GO" id="GO:0016301">
    <property type="term" value="F:kinase activity"/>
    <property type="evidence" value="ECO:0007669"/>
    <property type="project" value="UniProtKB-KW"/>
</dbReference>
<name>A0A3M2ZVY3_PSEYM</name>
<dbReference type="EMBL" id="RBNL01001193">
    <property type="protein sequence ID" value="RML92369.1"/>
    <property type="molecule type" value="Genomic_DNA"/>
</dbReference>
<comment type="caution">
    <text evidence="1">The sequence shown here is derived from an EMBL/GenBank/DDBJ whole genome shotgun (WGS) entry which is preliminary data.</text>
</comment>